<gene>
    <name evidence="1" type="ORF">GmarT_13270</name>
</gene>
<sequence length="106" mass="11937">MFHNAFSVTEIMKLRMMVYLPISCDLREGREAVKAIQQKQGWRCLLIGNRYRGDQGRYCADGSRSAATRRHTSGTGAVSGSENLEKTGCFIVKIKNNCRVFQCTVN</sequence>
<proteinExistence type="predicted"/>
<protein>
    <submittedName>
        <fullName evidence="1">Uncharacterized protein</fullName>
    </submittedName>
</protein>
<dbReference type="Proteomes" id="UP000322887">
    <property type="component" value="Chromosome"/>
</dbReference>
<keyword evidence="2" id="KW-1185">Reference proteome</keyword>
<evidence type="ECO:0000313" key="2">
    <source>
        <dbReference type="Proteomes" id="UP000322887"/>
    </source>
</evidence>
<dbReference type="EMBL" id="CP042910">
    <property type="protein sequence ID" value="QEG15487.1"/>
    <property type="molecule type" value="Genomic_DNA"/>
</dbReference>
<evidence type="ECO:0000313" key="1">
    <source>
        <dbReference type="EMBL" id="QEG15487.1"/>
    </source>
</evidence>
<organism evidence="1 2">
    <name type="scientific">Gimesia maris</name>
    <dbReference type="NCBI Taxonomy" id="122"/>
    <lineage>
        <taxon>Bacteria</taxon>
        <taxon>Pseudomonadati</taxon>
        <taxon>Planctomycetota</taxon>
        <taxon>Planctomycetia</taxon>
        <taxon>Planctomycetales</taxon>
        <taxon>Planctomycetaceae</taxon>
        <taxon>Gimesia</taxon>
    </lineage>
</organism>
<reference evidence="1 2" key="1">
    <citation type="submission" date="2019-08" db="EMBL/GenBank/DDBJ databases">
        <title>Deep-cultivation of Planctomycetes and their phenomic and genomic characterization uncovers novel biology.</title>
        <authorList>
            <person name="Wiegand S."/>
            <person name="Jogler M."/>
            <person name="Boedeker C."/>
            <person name="Pinto D."/>
            <person name="Vollmers J."/>
            <person name="Rivas-Marin E."/>
            <person name="Kohn T."/>
            <person name="Peeters S.H."/>
            <person name="Heuer A."/>
            <person name="Rast P."/>
            <person name="Oberbeckmann S."/>
            <person name="Bunk B."/>
            <person name="Jeske O."/>
            <person name="Meyerdierks A."/>
            <person name="Storesund J.E."/>
            <person name="Kallscheuer N."/>
            <person name="Luecker S."/>
            <person name="Lage O.M."/>
            <person name="Pohl T."/>
            <person name="Merkel B.J."/>
            <person name="Hornburger P."/>
            <person name="Mueller R.-W."/>
            <person name="Bruemmer F."/>
            <person name="Labrenz M."/>
            <person name="Spormann A.M."/>
            <person name="Op den Camp H."/>
            <person name="Overmann J."/>
            <person name="Amann R."/>
            <person name="Jetten M.S.M."/>
            <person name="Mascher T."/>
            <person name="Medema M.H."/>
            <person name="Devos D.P."/>
            <person name="Kaster A.-K."/>
            <person name="Ovreas L."/>
            <person name="Rohde M."/>
            <person name="Galperin M.Y."/>
            <person name="Jogler C."/>
        </authorList>
    </citation>
    <scope>NUCLEOTIDE SEQUENCE [LARGE SCALE GENOMIC DNA]</scope>
    <source>
        <strain evidence="1 2">DSM 8797</strain>
    </source>
</reference>
<name>A0ABX5YIR9_9PLAN</name>
<accession>A0ABX5YIR9</accession>